<proteinExistence type="predicted"/>
<evidence type="ECO:0000313" key="2">
    <source>
        <dbReference type="Proteomes" id="UP000027222"/>
    </source>
</evidence>
<sequence>MPPRVTSVSAGVHNSLLALLSHCCRRMALSTEETGGFRTASTSLGIPNSTCGRRFVCFIKPLSNLRSTGMCSSGLLKSCLFASDSIIVEGNFVRNLLLLGSL</sequence>
<reference evidence="2" key="1">
    <citation type="journal article" date="2014" name="Proc. Natl. Acad. Sci. U.S.A.">
        <title>Extensive sampling of basidiomycete genomes demonstrates inadequacy of the white-rot/brown-rot paradigm for wood decay fungi.</title>
        <authorList>
            <person name="Riley R."/>
            <person name="Salamov A.A."/>
            <person name="Brown D.W."/>
            <person name="Nagy L.G."/>
            <person name="Floudas D."/>
            <person name="Held B.W."/>
            <person name="Levasseur A."/>
            <person name="Lombard V."/>
            <person name="Morin E."/>
            <person name="Otillar R."/>
            <person name="Lindquist E.A."/>
            <person name="Sun H."/>
            <person name="LaButti K.M."/>
            <person name="Schmutz J."/>
            <person name="Jabbour D."/>
            <person name="Luo H."/>
            <person name="Baker S.E."/>
            <person name="Pisabarro A.G."/>
            <person name="Walton J.D."/>
            <person name="Blanchette R.A."/>
            <person name="Henrissat B."/>
            <person name="Martin F."/>
            <person name="Cullen D."/>
            <person name="Hibbett D.S."/>
            <person name="Grigoriev I.V."/>
        </authorList>
    </citation>
    <scope>NUCLEOTIDE SEQUENCE [LARGE SCALE GENOMIC DNA]</scope>
    <source>
        <strain evidence="2">CBS 339.88</strain>
    </source>
</reference>
<gene>
    <name evidence="1" type="ORF">GALMADRAFT_918984</name>
</gene>
<evidence type="ECO:0000313" key="1">
    <source>
        <dbReference type="EMBL" id="KDR69368.1"/>
    </source>
</evidence>
<accession>A0A067SRE2</accession>
<dbReference type="HOGENOM" id="CLU_2277719_0_0_1"/>
<name>A0A067SRE2_GALM3</name>
<organism evidence="1 2">
    <name type="scientific">Galerina marginata (strain CBS 339.88)</name>
    <dbReference type="NCBI Taxonomy" id="685588"/>
    <lineage>
        <taxon>Eukaryota</taxon>
        <taxon>Fungi</taxon>
        <taxon>Dikarya</taxon>
        <taxon>Basidiomycota</taxon>
        <taxon>Agaricomycotina</taxon>
        <taxon>Agaricomycetes</taxon>
        <taxon>Agaricomycetidae</taxon>
        <taxon>Agaricales</taxon>
        <taxon>Agaricineae</taxon>
        <taxon>Strophariaceae</taxon>
        <taxon>Galerina</taxon>
    </lineage>
</organism>
<keyword evidence="2" id="KW-1185">Reference proteome</keyword>
<dbReference type="Proteomes" id="UP000027222">
    <property type="component" value="Unassembled WGS sequence"/>
</dbReference>
<protein>
    <submittedName>
        <fullName evidence="1">Uncharacterized protein</fullName>
    </submittedName>
</protein>
<dbReference type="EMBL" id="KL142402">
    <property type="protein sequence ID" value="KDR69368.1"/>
    <property type="molecule type" value="Genomic_DNA"/>
</dbReference>
<dbReference type="AlphaFoldDB" id="A0A067SRE2"/>